<feature type="chain" id="PRO_5046122017" evidence="1">
    <location>
        <begin position="30"/>
        <end position="166"/>
    </location>
</feature>
<accession>A0ABV3GFQ2</accession>
<keyword evidence="1" id="KW-0732">Signal</keyword>
<dbReference type="RefSeq" id="WP_358133909.1">
    <property type="nucleotide sequence ID" value="NZ_JBFALK010000009.1"/>
</dbReference>
<comment type="caution">
    <text evidence="2">The sequence shown here is derived from an EMBL/GenBank/DDBJ whole genome shotgun (WGS) entry which is preliminary data.</text>
</comment>
<evidence type="ECO:0000313" key="3">
    <source>
        <dbReference type="Proteomes" id="UP001551675"/>
    </source>
</evidence>
<dbReference type="Gene3D" id="2.60.120.430">
    <property type="entry name" value="Galactose-binding lectin"/>
    <property type="match status" value="1"/>
</dbReference>
<organism evidence="2 3">
    <name type="scientific">Microtetraspora glauca</name>
    <dbReference type="NCBI Taxonomy" id="1996"/>
    <lineage>
        <taxon>Bacteria</taxon>
        <taxon>Bacillati</taxon>
        <taxon>Actinomycetota</taxon>
        <taxon>Actinomycetes</taxon>
        <taxon>Streptosporangiales</taxon>
        <taxon>Streptosporangiaceae</taxon>
        <taxon>Microtetraspora</taxon>
    </lineage>
</organism>
<keyword evidence="3" id="KW-1185">Reference proteome</keyword>
<name>A0ABV3GFQ2_MICGL</name>
<proteinExistence type="predicted"/>
<evidence type="ECO:0000256" key="1">
    <source>
        <dbReference type="SAM" id="SignalP"/>
    </source>
</evidence>
<evidence type="ECO:0000313" key="2">
    <source>
        <dbReference type="EMBL" id="MEV0970468.1"/>
    </source>
</evidence>
<feature type="signal peptide" evidence="1">
    <location>
        <begin position="1"/>
        <end position="29"/>
    </location>
</feature>
<dbReference type="EMBL" id="JBFALK010000009">
    <property type="protein sequence ID" value="MEV0970468.1"/>
    <property type="molecule type" value="Genomic_DNA"/>
</dbReference>
<protein>
    <submittedName>
        <fullName evidence="2">Uncharacterized protein</fullName>
    </submittedName>
</protein>
<reference evidence="2 3" key="1">
    <citation type="submission" date="2024-06" db="EMBL/GenBank/DDBJ databases">
        <title>The Natural Products Discovery Center: Release of the First 8490 Sequenced Strains for Exploring Actinobacteria Biosynthetic Diversity.</title>
        <authorList>
            <person name="Kalkreuter E."/>
            <person name="Kautsar S.A."/>
            <person name="Yang D."/>
            <person name="Bader C.D."/>
            <person name="Teijaro C.N."/>
            <person name="Fluegel L."/>
            <person name="Davis C.M."/>
            <person name="Simpson J.R."/>
            <person name="Lauterbach L."/>
            <person name="Steele A.D."/>
            <person name="Gui C."/>
            <person name="Meng S."/>
            <person name="Li G."/>
            <person name="Viehrig K."/>
            <person name="Ye F."/>
            <person name="Su P."/>
            <person name="Kiefer A.F."/>
            <person name="Nichols A."/>
            <person name="Cepeda A.J."/>
            <person name="Yan W."/>
            <person name="Fan B."/>
            <person name="Jiang Y."/>
            <person name="Adhikari A."/>
            <person name="Zheng C.-J."/>
            <person name="Schuster L."/>
            <person name="Cowan T.M."/>
            <person name="Smanski M.J."/>
            <person name="Chevrette M.G."/>
            <person name="De Carvalho L.P.S."/>
            <person name="Shen B."/>
        </authorList>
    </citation>
    <scope>NUCLEOTIDE SEQUENCE [LARGE SCALE GENOMIC DNA]</scope>
    <source>
        <strain evidence="2 3">NPDC050100</strain>
    </source>
</reference>
<gene>
    <name evidence="2" type="ORF">AB0I59_17685</name>
</gene>
<dbReference type="Proteomes" id="UP001551675">
    <property type="component" value="Unassembled WGS sequence"/>
</dbReference>
<sequence length="166" mass="18370">MRRLLARSAAAAAAATTTLALLPAGAAEAATAGSQSYRSYRYVVSATSGWQSTGIYVRRGDRYSVEYVRGEWTVDRAKFGWVDADGYDWDTDARIYQGCKIDDDETYGTLLAKRGRSLTAMGSYRKLRAKGSGTLRLRINDDDRCLGDNAGRITVTIRIWRSRSYG</sequence>